<evidence type="ECO:0000313" key="4">
    <source>
        <dbReference type="Proteomes" id="UP000231586"/>
    </source>
</evidence>
<evidence type="ECO:0000256" key="2">
    <source>
        <dbReference type="SAM" id="Phobius"/>
    </source>
</evidence>
<keyword evidence="2" id="KW-0472">Membrane</keyword>
<proteinExistence type="predicted"/>
<accession>A0A2M8WRP5</accession>
<organism evidence="3 4">
    <name type="scientific">Luteimicrobium subarcticum</name>
    <dbReference type="NCBI Taxonomy" id="620910"/>
    <lineage>
        <taxon>Bacteria</taxon>
        <taxon>Bacillati</taxon>
        <taxon>Actinomycetota</taxon>
        <taxon>Actinomycetes</taxon>
        <taxon>Micrococcales</taxon>
        <taxon>Luteimicrobium</taxon>
    </lineage>
</organism>
<gene>
    <name evidence="3" type="ORF">CLV34_1093</name>
</gene>
<protein>
    <submittedName>
        <fullName evidence="3">Uncharacterized protein</fullName>
    </submittedName>
</protein>
<feature type="transmembrane region" description="Helical" evidence="2">
    <location>
        <begin position="21"/>
        <end position="45"/>
    </location>
</feature>
<feature type="transmembrane region" description="Helical" evidence="2">
    <location>
        <begin position="83"/>
        <end position="101"/>
    </location>
</feature>
<feature type="transmembrane region" description="Helical" evidence="2">
    <location>
        <begin position="107"/>
        <end position="126"/>
    </location>
</feature>
<evidence type="ECO:0000256" key="1">
    <source>
        <dbReference type="SAM" id="MobiDB-lite"/>
    </source>
</evidence>
<dbReference type="RefSeq" id="WP_100349282.1">
    <property type="nucleotide sequence ID" value="NZ_PGTZ01000007.1"/>
</dbReference>
<comment type="caution">
    <text evidence="3">The sequence shown here is derived from an EMBL/GenBank/DDBJ whole genome shotgun (WGS) entry which is preliminary data.</text>
</comment>
<feature type="compositionally biased region" description="Low complexity" evidence="1">
    <location>
        <begin position="186"/>
        <end position="195"/>
    </location>
</feature>
<name>A0A2M8WRP5_9MICO</name>
<feature type="transmembrane region" description="Helical" evidence="2">
    <location>
        <begin position="147"/>
        <end position="171"/>
    </location>
</feature>
<keyword evidence="2" id="KW-1133">Transmembrane helix</keyword>
<dbReference type="Proteomes" id="UP000231586">
    <property type="component" value="Unassembled WGS sequence"/>
</dbReference>
<evidence type="ECO:0000313" key="3">
    <source>
        <dbReference type="EMBL" id="PJI93620.1"/>
    </source>
</evidence>
<reference evidence="3 4" key="1">
    <citation type="submission" date="2017-11" db="EMBL/GenBank/DDBJ databases">
        <title>Genomic Encyclopedia of Archaeal and Bacterial Type Strains, Phase II (KMG-II): From Individual Species to Whole Genera.</title>
        <authorList>
            <person name="Goeker M."/>
        </authorList>
    </citation>
    <scope>NUCLEOTIDE SEQUENCE [LARGE SCALE GENOMIC DNA]</scope>
    <source>
        <strain evidence="3 4">DSM 22413</strain>
    </source>
</reference>
<feature type="region of interest" description="Disordered" evidence="1">
    <location>
        <begin position="171"/>
        <end position="204"/>
    </location>
</feature>
<dbReference type="AlphaFoldDB" id="A0A2M8WRP5"/>
<sequence length="204" mass="19947">MSAVTARPGVRTERTTTVRTPSWATTTALAFVVLGAALVNLALVGDQGGSALLAVPLVLGLAELGLALVALRGGRVPAGRTVGPVLAAAGAGWLALAGALHEVIGTADAAAALLQVGAGVAVTIAARRADARSGSSPRASVPSGRRTAGQLSVLLLTAVVVASVAGAGMSATPAGSEAHMPGMPAMHDQGGMQDMDGMHGMHRG</sequence>
<dbReference type="EMBL" id="PGTZ01000007">
    <property type="protein sequence ID" value="PJI93620.1"/>
    <property type="molecule type" value="Genomic_DNA"/>
</dbReference>
<keyword evidence="2" id="KW-0812">Transmembrane</keyword>
<keyword evidence="4" id="KW-1185">Reference proteome</keyword>
<feature type="transmembrane region" description="Helical" evidence="2">
    <location>
        <begin position="51"/>
        <end position="71"/>
    </location>
</feature>